<evidence type="ECO:0000313" key="3">
    <source>
        <dbReference type="RefSeq" id="XP_030386243.1"/>
    </source>
</evidence>
<sequence length="118" mass="13422">MLTFTFLANVFLLLLSHEDAHVIHVILNDVVVLVTNDDWNCDKITCPLPTALCRVVVRPDNTNQGKAIRINMCLDEKNNTLIEKTFTEDRRLSLSGRLTMFTFRNGNSFSENNPLAKD</sequence>
<dbReference type="Proteomes" id="UP000504634">
    <property type="component" value="Unplaced"/>
</dbReference>
<gene>
    <name evidence="3" type="primary">LOC115633040</name>
</gene>
<name>A0A6J2UFR1_DROLE</name>
<organism evidence="2 3">
    <name type="scientific">Drosophila lebanonensis</name>
    <name type="common">Fruit fly</name>
    <name type="synonym">Scaptodrosophila lebanonensis</name>
    <dbReference type="NCBI Taxonomy" id="7225"/>
    <lineage>
        <taxon>Eukaryota</taxon>
        <taxon>Metazoa</taxon>
        <taxon>Ecdysozoa</taxon>
        <taxon>Arthropoda</taxon>
        <taxon>Hexapoda</taxon>
        <taxon>Insecta</taxon>
        <taxon>Pterygota</taxon>
        <taxon>Neoptera</taxon>
        <taxon>Endopterygota</taxon>
        <taxon>Diptera</taxon>
        <taxon>Brachycera</taxon>
        <taxon>Muscomorpha</taxon>
        <taxon>Ephydroidea</taxon>
        <taxon>Drosophilidae</taxon>
        <taxon>Scaptodrosophila</taxon>
    </lineage>
</organism>
<keyword evidence="1" id="KW-0732">Signal</keyword>
<evidence type="ECO:0000256" key="1">
    <source>
        <dbReference type="SAM" id="SignalP"/>
    </source>
</evidence>
<protein>
    <submittedName>
        <fullName evidence="3">Uncharacterized protein LOC115633040</fullName>
    </submittedName>
</protein>
<proteinExistence type="predicted"/>
<evidence type="ECO:0000313" key="2">
    <source>
        <dbReference type="Proteomes" id="UP000504634"/>
    </source>
</evidence>
<accession>A0A6J2UFR1</accession>
<dbReference type="AlphaFoldDB" id="A0A6J2UFR1"/>
<keyword evidence="2" id="KW-1185">Reference proteome</keyword>
<dbReference type="GeneID" id="115633040"/>
<feature type="chain" id="PRO_5026781903" evidence="1">
    <location>
        <begin position="21"/>
        <end position="118"/>
    </location>
</feature>
<feature type="signal peptide" evidence="1">
    <location>
        <begin position="1"/>
        <end position="20"/>
    </location>
</feature>
<reference evidence="3" key="1">
    <citation type="submission" date="2025-08" db="UniProtKB">
        <authorList>
            <consortium name="RefSeq"/>
        </authorList>
    </citation>
    <scope>IDENTIFICATION</scope>
    <source>
        <strain evidence="3">11010-0011.00</strain>
        <tissue evidence="3">Whole body</tissue>
    </source>
</reference>
<dbReference type="RefSeq" id="XP_030386243.1">
    <property type="nucleotide sequence ID" value="XM_030530383.1"/>
</dbReference>